<dbReference type="InterPro" id="IPR036890">
    <property type="entry name" value="HATPase_C_sf"/>
</dbReference>
<dbReference type="SUPFAM" id="SSF47384">
    <property type="entry name" value="Homodimeric domain of signal transducing histidine kinase"/>
    <property type="match status" value="1"/>
</dbReference>
<dbReference type="Pfam" id="PF00512">
    <property type="entry name" value="HisKA"/>
    <property type="match status" value="1"/>
</dbReference>
<dbReference type="PANTHER" id="PTHR43304:SF1">
    <property type="entry name" value="PAC DOMAIN-CONTAINING PROTEIN"/>
    <property type="match status" value="1"/>
</dbReference>
<dbReference type="InterPro" id="IPR003661">
    <property type="entry name" value="HisK_dim/P_dom"/>
</dbReference>
<dbReference type="SMART" id="SM00387">
    <property type="entry name" value="HATPase_c"/>
    <property type="match status" value="1"/>
</dbReference>
<dbReference type="Pfam" id="PF08447">
    <property type="entry name" value="PAS_3"/>
    <property type="match status" value="2"/>
</dbReference>
<sequence length="496" mass="56874">MRISEKRYRNLANAMPLIVWTAQPDGTMDYYNQWWFDYTGLTPEQSAGLGWQAIIHPDDLAECLNRWNYAVSTGTFYEIEYRFRRQDGVYRWHIGRAVPVRDNDGQIISWVGTATDIDDRKRFEEALKESEARFRSMADNAPVMIWVSGTDKQCNWFNQPWLDFTGRSMDMEVGDGWAQRVHPDDKELCWQTYLEAFAARQRFEMVYRLQRADGEYRWLVDTGVPRFTPNGEFAGYIGSCVDVTERKATEEALKQRAEELTYLTKMLATTNAALEKRNQELDQFAYVASHDLKAPLRAIANLSQWIEEDIADQLSAENRRQMELLRGRVHRLEALIDGLLQYSRVGRTATKSELVNVQALLNEVLTMLAPPPEFTIAITTEMPTLHAQKLPLFQVFSNLISNAIKHHNRLNGNITIAATDKEDCYEFTVADDGPGIAPEYHEKVFGIFQTLEARDKVENTGVGLAIVKKIIESQGGRIYITSQAGQGATFHFTWLK</sequence>
<evidence type="ECO:0000259" key="7">
    <source>
        <dbReference type="PROSITE" id="PS50109"/>
    </source>
</evidence>
<feature type="domain" description="PAS" evidence="8">
    <location>
        <begin position="4"/>
        <end position="74"/>
    </location>
</feature>
<dbReference type="EC" id="2.7.13.3" evidence="2"/>
<dbReference type="Proteomes" id="UP000185984">
    <property type="component" value="Unassembled WGS sequence"/>
</dbReference>
<keyword evidence="5 10" id="KW-0418">Kinase</keyword>
<evidence type="ECO:0000259" key="9">
    <source>
        <dbReference type="PROSITE" id="PS50113"/>
    </source>
</evidence>
<dbReference type="PROSITE" id="PS50109">
    <property type="entry name" value="HIS_KIN"/>
    <property type="match status" value="1"/>
</dbReference>
<dbReference type="SMART" id="SM00086">
    <property type="entry name" value="PAC"/>
    <property type="match status" value="2"/>
</dbReference>
<evidence type="ECO:0000256" key="6">
    <source>
        <dbReference type="ARBA" id="ARBA00023012"/>
    </source>
</evidence>
<dbReference type="InterPro" id="IPR004358">
    <property type="entry name" value="Sig_transdc_His_kin-like_C"/>
</dbReference>
<dbReference type="PRINTS" id="PR00344">
    <property type="entry name" value="BCTRLSENSOR"/>
</dbReference>
<keyword evidence="4" id="KW-0808">Transferase</keyword>
<dbReference type="InterPro" id="IPR013655">
    <property type="entry name" value="PAS_fold_3"/>
</dbReference>
<proteinExistence type="predicted"/>
<reference evidence="10 11" key="1">
    <citation type="submission" date="2016-11" db="EMBL/GenBank/DDBJ databases">
        <title>Draft Genome Sequences of Nine Cyanobacterial Strains from Diverse Habitats.</title>
        <authorList>
            <person name="Zhu T."/>
            <person name="Hou S."/>
            <person name="Lu X."/>
            <person name="Hess W.R."/>
        </authorList>
    </citation>
    <scope>NUCLEOTIDE SEQUENCE [LARGE SCALE GENOMIC DNA]</scope>
    <source>
        <strain evidence="10 11">5.2 s.c.1</strain>
    </source>
</reference>
<dbReference type="EMBL" id="MRCC01000006">
    <property type="protein sequence ID" value="OKH27511.1"/>
    <property type="molecule type" value="Genomic_DNA"/>
</dbReference>
<name>A0A1U7HVB5_9CHRO</name>
<gene>
    <name evidence="10" type="ORF">NIES1031_08915</name>
</gene>
<dbReference type="Gene3D" id="3.30.565.10">
    <property type="entry name" value="Histidine kinase-like ATPase, C-terminal domain"/>
    <property type="match status" value="1"/>
</dbReference>
<evidence type="ECO:0000256" key="4">
    <source>
        <dbReference type="ARBA" id="ARBA00022679"/>
    </source>
</evidence>
<dbReference type="InterPro" id="IPR000700">
    <property type="entry name" value="PAS-assoc_C"/>
</dbReference>
<dbReference type="SUPFAM" id="SSF55785">
    <property type="entry name" value="PYP-like sensor domain (PAS domain)"/>
    <property type="match status" value="2"/>
</dbReference>
<keyword evidence="3" id="KW-0597">Phosphoprotein</keyword>
<dbReference type="InterPro" id="IPR000014">
    <property type="entry name" value="PAS"/>
</dbReference>
<organism evidence="10 11">
    <name type="scientific">Chroogloeocystis siderophila 5.2 s.c.1</name>
    <dbReference type="NCBI Taxonomy" id="247279"/>
    <lineage>
        <taxon>Bacteria</taxon>
        <taxon>Bacillati</taxon>
        <taxon>Cyanobacteriota</taxon>
        <taxon>Cyanophyceae</taxon>
        <taxon>Oscillatoriophycideae</taxon>
        <taxon>Chroococcales</taxon>
        <taxon>Chroococcaceae</taxon>
        <taxon>Chroogloeocystis</taxon>
    </lineage>
</organism>
<feature type="domain" description="Histidine kinase" evidence="7">
    <location>
        <begin position="287"/>
        <end position="496"/>
    </location>
</feature>
<accession>A0A1U7HVB5</accession>
<keyword evidence="6" id="KW-0902">Two-component regulatory system</keyword>
<dbReference type="FunFam" id="3.30.450.20:FF:000099">
    <property type="entry name" value="Sensory box sensor histidine kinase"/>
    <property type="match status" value="2"/>
</dbReference>
<dbReference type="PANTHER" id="PTHR43304">
    <property type="entry name" value="PHYTOCHROME-LIKE PROTEIN CPH1"/>
    <property type="match status" value="1"/>
</dbReference>
<feature type="domain" description="PAC" evidence="9">
    <location>
        <begin position="77"/>
        <end position="129"/>
    </location>
</feature>
<dbReference type="InterPro" id="IPR035965">
    <property type="entry name" value="PAS-like_dom_sf"/>
</dbReference>
<evidence type="ECO:0000313" key="11">
    <source>
        <dbReference type="Proteomes" id="UP000185984"/>
    </source>
</evidence>
<dbReference type="GO" id="GO:0000155">
    <property type="term" value="F:phosphorelay sensor kinase activity"/>
    <property type="evidence" value="ECO:0007669"/>
    <property type="project" value="InterPro"/>
</dbReference>
<protein>
    <recommendedName>
        <fullName evidence="2">histidine kinase</fullName>
        <ecNumber evidence="2">2.7.13.3</ecNumber>
    </recommendedName>
</protein>
<dbReference type="CDD" id="cd00130">
    <property type="entry name" value="PAS"/>
    <property type="match status" value="2"/>
</dbReference>
<evidence type="ECO:0000256" key="2">
    <source>
        <dbReference type="ARBA" id="ARBA00012438"/>
    </source>
</evidence>
<comment type="caution">
    <text evidence="10">The sequence shown here is derived from an EMBL/GenBank/DDBJ whole genome shotgun (WGS) entry which is preliminary data.</text>
</comment>
<dbReference type="InterPro" id="IPR001610">
    <property type="entry name" value="PAC"/>
</dbReference>
<evidence type="ECO:0000259" key="8">
    <source>
        <dbReference type="PROSITE" id="PS50112"/>
    </source>
</evidence>
<dbReference type="Pfam" id="PF02518">
    <property type="entry name" value="HATPase_c"/>
    <property type="match status" value="1"/>
</dbReference>
<dbReference type="AlphaFoldDB" id="A0A1U7HVB5"/>
<dbReference type="SMART" id="SM00388">
    <property type="entry name" value="HisKA"/>
    <property type="match status" value="1"/>
</dbReference>
<dbReference type="CDD" id="cd00082">
    <property type="entry name" value="HisKA"/>
    <property type="match status" value="1"/>
</dbReference>
<evidence type="ECO:0000313" key="10">
    <source>
        <dbReference type="EMBL" id="OKH27511.1"/>
    </source>
</evidence>
<dbReference type="PROSITE" id="PS50112">
    <property type="entry name" value="PAS"/>
    <property type="match status" value="1"/>
</dbReference>
<dbReference type="InterPro" id="IPR052162">
    <property type="entry name" value="Sensor_kinase/Photoreceptor"/>
</dbReference>
<dbReference type="STRING" id="247279.NIES1031_08915"/>
<feature type="domain" description="PAC" evidence="9">
    <location>
        <begin position="203"/>
        <end position="255"/>
    </location>
</feature>
<evidence type="ECO:0000256" key="3">
    <source>
        <dbReference type="ARBA" id="ARBA00022553"/>
    </source>
</evidence>
<keyword evidence="11" id="KW-1185">Reference proteome</keyword>
<dbReference type="SUPFAM" id="SSF55874">
    <property type="entry name" value="ATPase domain of HSP90 chaperone/DNA topoisomerase II/histidine kinase"/>
    <property type="match status" value="1"/>
</dbReference>
<comment type="catalytic activity">
    <reaction evidence="1">
        <text>ATP + protein L-histidine = ADP + protein N-phospho-L-histidine.</text>
        <dbReference type="EC" id="2.7.13.3"/>
    </reaction>
</comment>
<dbReference type="Gene3D" id="3.30.450.20">
    <property type="entry name" value="PAS domain"/>
    <property type="match status" value="2"/>
</dbReference>
<dbReference type="InterPro" id="IPR005467">
    <property type="entry name" value="His_kinase_dom"/>
</dbReference>
<evidence type="ECO:0000256" key="1">
    <source>
        <dbReference type="ARBA" id="ARBA00000085"/>
    </source>
</evidence>
<evidence type="ECO:0000256" key="5">
    <source>
        <dbReference type="ARBA" id="ARBA00022777"/>
    </source>
</evidence>
<dbReference type="InterPro" id="IPR003594">
    <property type="entry name" value="HATPase_dom"/>
</dbReference>
<dbReference type="NCBIfam" id="TIGR00229">
    <property type="entry name" value="sensory_box"/>
    <property type="match status" value="2"/>
</dbReference>
<dbReference type="Gene3D" id="1.10.287.130">
    <property type="match status" value="1"/>
</dbReference>
<dbReference type="SMART" id="SM00091">
    <property type="entry name" value="PAS"/>
    <property type="match status" value="2"/>
</dbReference>
<dbReference type="InterPro" id="IPR036097">
    <property type="entry name" value="HisK_dim/P_sf"/>
</dbReference>
<dbReference type="PROSITE" id="PS50113">
    <property type="entry name" value="PAC"/>
    <property type="match status" value="2"/>
</dbReference>